<dbReference type="RefSeq" id="WP_047810990.1">
    <property type="nucleotide sequence ID" value="NZ_LDZY01000011.1"/>
</dbReference>
<dbReference type="InterPro" id="IPR027417">
    <property type="entry name" value="P-loop_NTPase"/>
</dbReference>
<dbReference type="Gene3D" id="3.40.50.300">
    <property type="entry name" value="P-loop containing nucleotide triphosphate hydrolases"/>
    <property type="match status" value="1"/>
</dbReference>
<dbReference type="Proteomes" id="UP000036356">
    <property type="component" value="Unassembled WGS sequence"/>
</dbReference>
<dbReference type="PANTHER" id="PTHR37291">
    <property type="entry name" value="5-METHYLCYTOSINE-SPECIFIC RESTRICTION ENZYME B"/>
    <property type="match status" value="1"/>
</dbReference>
<keyword evidence="4" id="KW-1185">Reference proteome</keyword>
<dbReference type="InterPro" id="IPR011704">
    <property type="entry name" value="ATPase_dyneun-rel_AAA"/>
</dbReference>
<comment type="caution">
    <text evidence="3">The sequence shown here is derived from an EMBL/GenBank/DDBJ whole genome shotgun (WGS) entry which is preliminary data.</text>
</comment>
<name>A0A0J1FMZ0_9FIRM</name>
<evidence type="ECO:0000313" key="4">
    <source>
        <dbReference type="Proteomes" id="UP000036356"/>
    </source>
</evidence>
<dbReference type="InterPro" id="IPR021961">
    <property type="entry name" value="McrB_DNA-bd"/>
</dbReference>
<sequence length="744" mass="85251">MSLPSVLANIFRSKQKSYKMVLILALLDEGAPGTKGVSLTKITERFRQTLIEREIKNFPVDTPTVNIGSSWQKASLQQMRSVITNPIEALSRPRIVWADFSKDMIGFHSNVLSLLNPSVVKELRALALQEIEEYYQNQNQPAPDRITSLISQLMNNYLKSKAEPFSAHPLGTLLRQTLPQELQNLPFIDERYKVQGSVGMGNWANVPWIAIMDKRITDTTQHGEYIVYLFSENMESVYLTLNQGVTVPLKQGRRLGYEYLEKRVKEIRAKLPLEGMQKDQNIFLTSSGLGKDYQVSTIAYIRYERDHLPNDDILIKDLKNMMENYECYVQSQIEVDGEDGEEDVNKVSDRDVQSILEQIKSYITRKGFTFPEHLIENYYLSLRTKPFLILAGISGTGKTKLVQLFAEALGATESNHQFNLIPVRPDWSDPSDLIGYLDLTGRFKPGRLTQVFLTASQPENKDKPYFVCLDEMNLARVEHYFSDLLSVMETRRWQDGRIITDILVGEEELQVIKDSADRIEGPRQEPTSVGIPDNVYIIGTVNMDETTYPFSKKVLDRAQTLEFNEIDLNQLPFEEDEALEFDGLTLAQSFLASDYLILKDAFPGNEALIQRTTERLVEINEILAEVHANIGFRVRDAICIYMVYDQRFGLLAEDEAFDLQLLQKILPRLQGSHSSLKRVLIQLMAFAVGQRLNVEELMEDASELYLRWRSRSDQPAACFAKSARKIAYMLRRMEEDGFTSFWLT</sequence>
<evidence type="ECO:0000259" key="2">
    <source>
        <dbReference type="Pfam" id="PF12102"/>
    </source>
</evidence>
<dbReference type="PATRIC" id="fig|476652.3.peg.3343"/>
<dbReference type="Pfam" id="PF12102">
    <property type="entry name" value="MrcB_N"/>
    <property type="match status" value="1"/>
</dbReference>
<organism evidence="3 4">
    <name type="scientific">Desulfosporosinus acididurans</name>
    <dbReference type="NCBI Taxonomy" id="476652"/>
    <lineage>
        <taxon>Bacteria</taxon>
        <taxon>Bacillati</taxon>
        <taxon>Bacillota</taxon>
        <taxon>Clostridia</taxon>
        <taxon>Eubacteriales</taxon>
        <taxon>Desulfitobacteriaceae</taxon>
        <taxon>Desulfosporosinus</taxon>
    </lineage>
</organism>
<dbReference type="Pfam" id="PF07728">
    <property type="entry name" value="AAA_5"/>
    <property type="match status" value="1"/>
</dbReference>
<feature type="domain" description="ATPase dynein-related AAA" evidence="1">
    <location>
        <begin position="388"/>
        <end position="501"/>
    </location>
</feature>
<dbReference type="PANTHER" id="PTHR37291:SF1">
    <property type="entry name" value="TYPE IV METHYL-DIRECTED RESTRICTION ENZYME ECOKMCRB SUBUNIT"/>
    <property type="match status" value="1"/>
</dbReference>
<dbReference type="AlphaFoldDB" id="A0A0J1FMZ0"/>
<evidence type="ECO:0000313" key="3">
    <source>
        <dbReference type="EMBL" id="KLU64845.1"/>
    </source>
</evidence>
<dbReference type="GO" id="GO:0005524">
    <property type="term" value="F:ATP binding"/>
    <property type="evidence" value="ECO:0007669"/>
    <property type="project" value="InterPro"/>
</dbReference>
<dbReference type="STRING" id="476652.DEAC_c31730"/>
<accession>A0A0J1FMZ0</accession>
<dbReference type="SUPFAM" id="SSF52540">
    <property type="entry name" value="P-loop containing nucleoside triphosphate hydrolases"/>
    <property type="match status" value="1"/>
</dbReference>
<dbReference type="EMBL" id="LDZY01000011">
    <property type="protein sequence ID" value="KLU64845.1"/>
    <property type="molecule type" value="Genomic_DNA"/>
</dbReference>
<evidence type="ECO:0000259" key="1">
    <source>
        <dbReference type="Pfam" id="PF07728"/>
    </source>
</evidence>
<dbReference type="GO" id="GO:0016887">
    <property type="term" value="F:ATP hydrolysis activity"/>
    <property type="evidence" value="ECO:0007669"/>
    <property type="project" value="InterPro"/>
</dbReference>
<protein>
    <submittedName>
        <fullName evidence="3">5-methylcytosine-specific restriction enzyme subunit McrB</fullName>
    </submittedName>
</protein>
<gene>
    <name evidence="3" type="ORF">DEAC_c31730</name>
</gene>
<dbReference type="InterPro" id="IPR052934">
    <property type="entry name" value="Methyl-DNA_Rec/Restrict_Enz"/>
</dbReference>
<proteinExistence type="predicted"/>
<reference evidence="3 4" key="1">
    <citation type="submission" date="2015-06" db="EMBL/GenBank/DDBJ databases">
        <title>Draft genome of the moderately acidophilic sulfate reducer Candidatus Desulfosporosinus acididurans strain M1.</title>
        <authorList>
            <person name="Poehlein A."/>
            <person name="Petzsch P."/>
            <person name="Johnson B.D."/>
            <person name="Schloemann M."/>
            <person name="Daniel R."/>
            <person name="Muehling M."/>
        </authorList>
    </citation>
    <scope>NUCLEOTIDE SEQUENCE [LARGE SCALE GENOMIC DNA]</scope>
    <source>
        <strain evidence="3 4">M1</strain>
    </source>
</reference>
<feature type="domain" description="Type IV methyl-directed restriction enzyme EcoKMcrB subunit DNA-binding" evidence="2">
    <location>
        <begin position="152"/>
        <end position="329"/>
    </location>
</feature>
<dbReference type="Gene3D" id="3.30.920.90">
    <property type="match status" value="1"/>
</dbReference>